<evidence type="ECO:0008006" key="3">
    <source>
        <dbReference type="Google" id="ProtNLM"/>
    </source>
</evidence>
<reference evidence="1 2" key="1">
    <citation type="journal article" date="2022" name="G3 (Bethesda)">
        <title>Whole-genome sequence and methylome profiling of the almond [Prunus dulcis (Mill.) D.A. Webb] cultivar 'Nonpareil'.</title>
        <authorList>
            <person name="D'Amico-Willman K.M."/>
            <person name="Ouma W.Z."/>
            <person name="Meulia T."/>
            <person name="Sideli G.M."/>
            <person name="Gradziel T.M."/>
            <person name="Fresnedo-Ramirez J."/>
        </authorList>
    </citation>
    <scope>NUCLEOTIDE SEQUENCE [LARGE SCALE GENOMIC DNA]</scope>
    <source>
        <strain evidence="1">Clone GOH B32 T37-40</strain>
    </source>
</reference>
<dbReference type="EMBL" id="JAJFAZ020000006">
    <property type="protein sequence ID" value="KAI5326535.1"/>
    <property type="molecule type" value="Genomic_DNA"/>
</dbReference>
<dbReference type="Proteomes" id="UP001054821">
    <property type="component" value="Chromosome 6"/>
</dbReference>
<keyword evidence="2" id="KW-1185">Reference proteome</keyword>
<dbReference type="PANTHER" id="PTHR45023">
    <property type="match status" value="1"/>
</dbReference>
<comment type="caution">
    <text evidence="1">The sequence shown here is derived from an EMBL/GenBank/DDBJ whole genome shotgun (WGS) entry which is preliminary data.</text>
</comment>
<gene>
    <name evidence="1" type="ORF">L3X38_035609</name>
</gene>
<evidence type="ECO:0000313" key="2">
    <source>
        <dbReference type="Proteomes" id="UP001054821"/>
    </source>
</evidence>
<name>A0AAD4VK12_PRUDU</name>
<evidence type="ECO:0000313" key="1">
    <source>
        <dbReference type="EMBL" id="KAI5326535.1"/>
    </source>
</evidence>
<organism evidence="1 2">
    <name type="scientific">Prunus dulcis</name>
    <name type="common">Almond</name>
    <name type="synonym">Amygdalus dulcis</name>
    <dbReference type="NCBI Taxonomy" id="3755"/>
    <lineage>
        <taxon>Eukaryota</taxon>
        <taxon>Viridiplantae</taxon>
        <taxon>Streptophyta</taxon>
        <taxon>Embryophyta</taxon>
        <taxon>Tracheophyta</taxon>
        <taxon>Spermatophyta</taxon>
        <taxon>Magnoliopsida</taxon>
        <taxon>eudicotyledons</taxon>
        <taxon>Gunneridae</taxon>
        <taxon>Pentapetalae</taxon>
        <taxon>rosids</taxon>
        <taxon>fabids</taxon>
        <taxon>Rosales</taxon>
        <taxon>Rosaceae</taxon>
        <taxon>Amygdaloideae</taxon>
        <taxon>Amygdaleae</taxon>
        <taxon>Prunus</taxon>
    </lineage>
</organism>
<dbReference type="PANTHER" id="PTHR45023:SF4">
    <property type="entry name" value="GLYCINE-RICH PROTEIN-RELATED"/>
    <property type="match status" value="1"/>
</dbReference>
<sequence length="136" mass="15516">MASSIKARGSWTTMEDVLLCECWVQVGHCPITGNEMKFSYMWRKIHAEFCRRSGSASTEMALASRCKILNKELGKWRDASAKARDNVRSSENLGNEIMRVQMCFGAIGGQSKKSFNNHQCWEVVKNYSHRSDRCVE</sequence>
<accession>A0AAD4VK12</accession>
<proteinExistence type="predicted"/>
<protein>
    <recommendedName>
        <fullName evidence="3">Nucleotide-diphospho-sugar transferases superfamily protein</fullName>
    </recommendedName>
</protein>
<dbReference type="AlphaFoldDB" id="A0AAD4VK12"/>